<feature type="domain" description="VWFA" evidence="6">
    <location>
        <begin position="79"/>
        <end position="276"/>
    </location>
</feature>
<accession>A0A840TI13</accession>
<proteinExistence type="predicted"/>
<dbReference type="Proteomes" id="UP000557307">
    <property type="component" value="Unassembled WGS sequence"/>
</dbReference>
<dbReference type="Gene3D" id="3.40.50.410">
    <property type="entry name" value="von Willebrand factor, type A domain"/>
    <property type="match status" value="1"/>
</dbReference>
<organism evidence="7 8">
    <name type="scientific">Rhabdobacter roseus</name>
    <dbReference type="NCBI Taxonomy" id="1655419"/>
    <lineage>
        <taxon>Bacteria</taxon>
        <taxon>Pseudomonadati</taxon>
        <taxon>Bacteroidota</taxon>
        <taxon>Cytophagia</taxon>
        <taxon>Cytophagales</taxon>
        <taxon>Cytophagaceae</taxon>
        <taxon>Rhabdobacter</taxon>
    </lineage>
</organism>
<dbReference type="SMART" id="SM00327">
    <property type="entry name" value="VWA"/>
    <property type="match status" value="1"/>
</dbReference>
<evidence type="ECO:0000313" key="7">
    <source>
        <dbReference type="EMBL" id="MBB5283104.1"/>
    </source>
</evidence>
<evidence type="ECO:0000259" key="6">
    <source>
        <dbReference type="PROSITE" id="PS50234"/>
    </source>
</evidence>
<dbReference type="InterPro" id="IPR036465">
    <property type="entry name" value="vWFA_dom_sf"/>
</dbReference>
<evidence type="ECO:0000256" key="1">
    <source>
        <dbReference type="ARBA" id="ARBA00022475"/>
    </source>
</evidence>
<dbReference type="InterPro" id="IPR050768">
    <property type="entry name" value="UPF0353/GerABKA_families"/>
</dbReference>
<dbReference type="PROSITE" id="PS50234">
    <property type="entry name" value="VWFA"/>
    <property type="match status" value="1"/>
</dbReference>
<dbReference type="EMBL" id="JACHGF010000002">
    <property type="protein sequence ID" value="MBB5283104.1"/>
    <property type="molecule type" value="Genomic_DNA"/>
</dbReference>
<dbReference type="PANTHER" id="PTHR22550:SF5">
    <property type="entry name" value="LEUCINE ZIPPER PROTEIN 4"/>
    <property type="match status" value="1"/>
</dbReference>
<gene>
    <name evidence="7" type="ORF">HNQ92_001230</name>
</gene>
<sequence>MNWNYAFGLTEYLFIALFVMAYTAFFIRTVRVARQLSSTSRSLFIKFFVRSIAFTLLIISLLGPSFGEAEQEIKAEGKDIYLLVDLSKSMEATDVVPSRLDKVKFEINRLVQKAGSNRIGLIIFANEAYVQAPLTYDQAALDLFVQSLQTGLLPRHGTNLCSALELASQKILDEVPSSQKSKIMVLFTDGENDGSCNGQVYNTIRRYGLHVFIVGVGTLSGGTIPVDGEPLRDDDGDIVVTKLNPKGLQRIARQTNGSYYELNNKRNDLGRLLADLNALSGQVIDSRVVTVASNKYYYFLGIALLFLAIDVLITVRTFRL</sequence>
<evidence type="ECO:0000256" key="5">
    <source>
        <dbReference type="SAM" id="Phobius"/>
    </source>
</evidence>
<evidence type="ECO:0000256" key="4">
    <source>
        <dbReference type="ARBA" id="ARBA00023136"/>
    </source>
</evidence>
<keyword evidence="3 5" id="KW-1133">Transmembrane helix</keyword>
<feature type="transmembrane region" description="Helical" evidence="5">
    <location>
        <begin position="43"/>
        <end position="63"/>
    </location>
</feature>
<keyword evidence="8" id="KW-1185">Reference proteome</keyword>
<evidence type="ECO:0000313" key="8">
    <source>
        <dbReference type="Proteomes" id="UP000557307"/>
    </source>
</evidence>
<keyword evidence="2 5" id="KW-0812">Transmembrane</keyword>
<dbReference type="Pfam" id="PF13519">
    <property type="entry name" value="VWA_2"/>
    <property type="match status" value="1"/>
</dbReference>
<dbReference type="SUPFAM" id="SSF53300">
    <property type="entry name" value="vWA-like"/>
    <property type="match status" value="1"/>
</dbReference>
<comment type="caution">
    <text evidence="7">The sequence shown here is derived from an EMBL/GenBank/DDBJ whole genome shotgun (WGS) entry which is preliminary data.</text>
</comment>
<protein>
    <submittedName>
        <fullName evidence="7">Ca-activated chloride channel family protein</fullName>
    </submittedName>
</protein>
<dbReference type="PANTHER" id="PTHR22550">
    <property type="entry name" value="SPORE GERMINATION PROTEIN"/>
    <property type="match status" value="1"/>
</dbReference>
<feature type="transmembrane region" description="Helical" evidence="5">
    <location>
        <begin position="296"/>
        <end position="315"/>
    </location>
</feature>
<name>A0A840TI13_9BACT</name>
<reference evidence="7 8" key="1">
    <citation type="submission" date="2020-08" db="EMBL/GenBank/DDBJ databases">
        <title>Genomic Encyclopedia of Type Strains, Phase IV (KMG-IV): sequencing the most valuable type-strain genomes for metagenomic binning, comparative biology and taxonomic classification.</title>
        <authorList>
            <person name="Goeker M."/>
        </authorList>
    </citation>
    <scope>NUCLEOTIDE SEQUENCE [LARGE SCALE GENOMIC DNA]</scope>
    <source>
        <strain evidence="7 8">DSM 105074</strain>
    </source>
</reference>
<evidence type="ECO:0000256" key="3">
    <source>
        <dbReference type="ARBA" id="ARBA00022989"/>
    </source>
</evidence>
<dbReference type="AlphaFoldDB" id="A0A840TI13"/>
<dbReference type="InterPro" id="IPR002035">
    <property type="entry name" value="VWF_A"/>
</dbReference>
<keyword evidence="4 5" id="KW-0472">Membrane</keyword>
<feature type="transmembrane region" description="Helical" evidence="5">
    <location>
        <begin position="12"/>
        <end position="31"/>
    </location>
</feature>
<evidence type="ECO:0000256" key="2">
    <source>
        <dbReference type="ARBA" id="ARBA00022692"/>
    </source>
</evidence>
<dbReference type="RefSeq" id="WP_184172211.1">
    <property type="nucleotide sequence ID" value="NZ_JACHGF010000002.1"/>
</dbReference>
<keyword evidence="1" id="KW-1003">Cell membrane</keyword>